<dbReference type="Gene3D" id="1.10.260.40">
    <property type="entry name" value="lambda repressor-like DNA-binding domains"/>
    <property type="match status" value="1"/>
</dbReference>
<accession>A0A4U0UPB5</accession>
<dbReference type="EMBL" id="NAJP01000056">
    <property type="protein sequence ID" value="TKA36866.1"/>
    <property type="molecule type" value="Genomic_DNA"/>
</dbReference>
<feature type="active site" evidence="5">
    <location>
        <position position="746"/>
    </location>
</feature>
<organism evidence="8 9">
    <name type="scientific">Friedmanniomyces endolithicus</name>
    <dbReference type="NCBI Taxonomy" id="329885"/>
    <lineage>
        <taxon>Eukaryota</taxon>
        <taxon>Fungi</taxon>
        <taxon>Dikarya</taxon>
        <taxon>Ascomycota</taxon>
        <taxon>Pezizomycotina</taxon>
        <taxon>Dothideomycetes</taxon>
        <taxon>Dothideomycetidae</taxon>
        <taxon>Mycosphaerellales</taxon>
        <taxon>Teratosphaeriaceae</taxon>
        <taxon>Friedmanniomyces</taxon>
    </lineage>
</organism>
<dbReference type="OrthoDB" id="4582561at2759"/>
<dbReference type="PANTHER" id="PTHR34186">
    <property type="entry name" value="CYANATE HYDRATASE"/>
    <property type="match status" value="1"/>
</dbReference>
<dbReference type="InterPro" id="IPR036581">
    <property type="entry name" value="Cyanate_lyase_C_sf"/>
</dbReference>
<dbReference type="PANTHER" id="PTHR34186:SF2">
    <property type="entry name" value="CYANATE HYDRATASE"/>
    <property type="match status" value="1"/>
</dbReference>
<dbReference type="CDD" id="cd00093">
    <property type="entry name" value="HTH_XRE"/>
    <property type="match status" value="1"/>
</dbReference>
<dbReference type="InterPro" id="IPR001387">
    <property type="entry name" value="Cro/C1-type_HTH"/>
</dbReference>
<feature type="transmembrane region" description="Helical" evidence="6">
    <location>
        <begin position="292"/>
        <end position="312"/>
    </location>
</feature>
<feature type="transmembrane region" description="Helical" evidence="6">
    <location>
        <begin position="324"/>
        <end position="344"/>
    </location>
</feature>
<gene>
    <name evidence="5" type="primary">cyn1</name>
    <name evidence="8" type="ORF">B0A54_12708</name>
</gene>
<dbReference type="InterPro" id="IPR008076">
    <property type="entry name" value="Cyanase"/>
</dbReference>
<name>A0A4U0UPB5_9PEZI</name>
<comment type="catalytic activity">
    <reaction evidence="5">
        <text>cyanate + hydrogencarbonate + 3 H(+) = NH4(+) + 2 CO2</text>
        <dbReference type="Rhea" id="RHEA:11120"/>
        <dbReference type="ChEBI" id="CHEBI:15378"/>
        <dbReference type="ChEBI" id="CHEBI:16526"/>
        <dbReference type="ChEBI" id="CHEBI:17544"/>
        <dbReference type="ChEBI" id="CHEBI:28938"/>
        <dbReference type="ChEBI" id="CHEBI:29195"/>
        <dbReference type="EC" id="4.2.1.104"/>
    </reaction>
</comment>
<dbReference type="Pfam" id="PF02560">
    <property type="entry name" value="Cyanate_lyase"/>
    <property type="match status" value="1"/>
</dbReference>
<evidence type="ECO:0000259" key="7">
    <source>
        <dbReference type="PROSITE" id="PS50943"/>
    </source>
</evidence>
<dbReference type="PROSITE" id="PS50943">
    <property type="entry name" value="HTH_CROC1"/>
    <property type="match status" value="1"/>
</dbReference>
<dbReference type="InterPro" id="IPR010982">
    <property type="entry name" value="Lambda_DNA-bd_dom_sf"/>
</dbReference>
<dbReference type="Proteomes" id="UP000310066">
    <property type="component" value="Unassembled WGS sequence"/>
</dbReference>
<keyword evidence="6" id="KW-1133">Transmembrane helix</keyword>
<dbReference type="EC" id="4.2.1.104" evidence="5"/>
<evidence type="ECO:0000256" key="6">
    <source>
        <dbReference type="SAM" id="Phobius"/>
    </source>
</evidence>
<dbReference type="GO" id="GO:0008824">
    <property type="term" value="F:cyanate hydratase activity"/>
    <property type="evidence" value="ECO:0007669"/>
    <property type="project" value="UniProtKB-UniRule"/>
</dbReference>
<dbReference type="Gene3D" id="3.30.1160.10">
    <property type="entry name" value="Cyanate lyase, C-terminal domain"/>
    <property type="match status" value="1"/>
</dbReference>
<evidence type="ECO:0000313" key="9">
    <source>
        <dbReference type="Proteomes" id="UP000310066"/>
    </source>
</evidence>
<dbReference type="InterPro" id="IPR003712">
    <property type="entry name" value="Cyanate_lyase_C"/>
</dbReference>
<sequence length="779" mass="86981">MAYSIVERTDQPYGPWYDFATASGVYNWGYSDANDGAWGYLQLYDSGCKVDSGWNCTAACLDTEIGPNLLWNTTGTGYTMQNCIVLPFIAALLAASDLTPTAVKLAQKYQIAPDSSLFNSSNASAISWPVINNCINQFCEGNGASTPGCDTSHAPNQDAMLWYTFTPNATYYEDGDGQNYTQNITFDGITFNSGLCYDLNAGYDSIHLINGDIGGIGMFVSYLMQMFIILSAWLLYHFYETWARWPVAVTLIPFHGPRKASVLAKQAQTSLRVSDHAAALVSALDEMQKAQVFFMLAVQIAALIALQNPTYIQATSWQQLFNNYGILFNLAFGGMLPVVFAMLIKRLAGTTAVYTIIVSTCCVIVSSVTWFLTWNANPDPDTSIVYTGPPIPQCAGIAPTKFCYQYGWFYANADATSKAFPMLVFCWVVQLCLILDVITLFLVKDPDGSESKGNCFQWVEQKVLRMPFWTTYDDKHFNQSRWRTMLHFDTGESMVRLLQSCIIFATECGFVGLNVVLITDYAHLLLVNDFQTLDLKNWTLGQVIAVTIWVPVFLEYLYIAAGGPEAIYKGRLHKDFEVVRKGSTQEGHAPHDHDDREKLSATVSSSAVELTHVEPVTRPGYERPSQQDIVHRLPSQSPLLFAAKKQKNLSFETLAKALGREEVAVAALFYGQAKASEEDVKNLAKVLDIPEAKLLETEMTGFPDRGRQMEMPPKEPLVYRLFEIVQNYGYAYKAVMNEKFGDGIMSAISFSTKVEKEEDDKGTWCVITLRGKWLPFTRF</sequence>
<dbReference type="CDD" id="cd00559">
    <property type="entry name" value="Cyanase_C"/>
    <property type="match status" value="1"/>
</dbReference>
<feature type="transmembrane region" description="Helical" evidence="6">
    <location>
        <begin position="351"/>
        <end position="372"/>
    </location>
</feature>
<dbReference type="AlphaFoldDB" id="A0A4U0UPB5"/>
<evidence type="ECO:0000256" key="1">
    <source>
        <dbReference type="ARBA" id="ARBA00003561"/>
    </source>
</evidence>
<evidence type="ECO:0000256" key="4">
    <source>
        <dbReference type="ARBA" id="ARBA00035107"/>
    </source>
</evidence>
<comment type="caution">
    <text evidence="8">The sequence shown here is derived from an EMBL/GenBank/DDBJ whole genome shotgun (WGS) entry which is preliminary data.</text>
</comment>
<keyword evidence="6" id="KW-0812">Transmembrane</keyword>
<evidence type="ECO:0000256" key="5">
    <source>
        <dbReference type="HAMAP-Rule" id="MF_03139"/>
    </source>
</evidence>
<evidence type="ECO:0000313" key="8">
    <source>
        <dbReference type="EMBL" id="TKA36866.1"/>
    </source>
</evidence>
<comment type="similarity">
    <text evidence="5">Belongs to the cyanase family.</text>
</comment>
<dbReference type="STRING" id="329885.A0A4U0UPB5"/>
<keyword evidence="6" id="KW-0472">Membrane</keyword>
<feature type="transmembrane region" description="Helical" evidence="6">
    <location>
        <begin position="419"/>
        <end position="443"/>
    </location>
</feature>
<dbReference type="NCBIfam" id="TIGR00673">
    <property type="entry name" value="cynS"/>
    <property type="match status" value="1"/>
</dbReference>
<dbReference type="SMART" id="SM01116">
    <property type="entry name" value="Cyanate_lyase"/>
    <property type="match status" value="1"/>
</dbReference>
<dbReference type="HAMAP" id="MF_00535">
    <property type="entry name" value="Cyanate_hydrat"/>
    <property type="match status" value="1"/>
</dbReference>
<comment type="similarity">
    <text evidence="2">Belongs to the MBF1 family.</text>
</comment>
<proteinExistence type="inferred from homology"/>
<reference evidence="8 9" key="1">
    <citation type="submission" date="2017-03" db="EMBL/GenBank/DDBJ databases">
        <title>Genomes of endolithic fungi from Antarctica.</title>
        <authorList>
            <person name="Coleine C."/>
            <person name="Masonjones S."/>
            <person name="Stajich J.E."/>
        </authorList>
    </citation>
    <scope>NUCLEOTIDE SEQUENCE [LARGE SCALE GENOMIC DNA]</scope>
    <source>
        <strain evidence="8 9">CCFEE 5311</strain>
    </source>
</reference>
<dbReference type="GO" id="GO:0003677">
    <property type="term" value="F:DNA binding"/>
    <property type="evidence" value="ECO:0007669"/>
    <property type="project" value="InterPro"/>
</dbReference>
<comment type="function">
    <text evidence="1 5">Catalyzes the reaction of cyanate with bicarbonate to produce ammonia and carbon dioxide.</text>
</comment>
<evidence type="ECO:0000256" key="2">
    <source>
        <dbReference type="ARBA" id="ARBA00009802"/>
    </source>
</evidence>
<feature type="transmembrane region" description="Helical" evidence="6">
    <location>
        <begin position="497"/>
        <end position="518"/>
    </location>
</feature>
<dbReference type="SUPFAM" id="SSF47413">
    <property type="entry name" value="lambda repressor-like DNA-binding domains"/>
    <property type="match status" value="1"/>
</dbReference>
<feature type="transmembrane region" description="Helical" evidence="6">
    <location>
        <begin position="538"/>
        <end position="561"/>
    </location>
</feature>
<feature type="transmembrane region" description="Helical" evidence="6">
    <location>
        <begin position="213"/>
        <end position="236"/>
    </location>
</feature>
<dbReference type="SUPFAM" id="SSF55234">
    <property type="entry name" value="Cyanase C-terminal domain"/>
    <property type="match status" value="1"/>
</dbReference>
<feature type="active site" evidence="5">
    <location>
        <position position="723"/>
    </location>
</feature>
<protein>
    <recommendedName>
        <fullName evidence="5">Cyanate hydratase</fullName>
        <shortName evidence="5">Cyanase</shortName>
        <ecNumber evidence="5">4.2.1.104</ecNumber>
    </recommendedName>
    <alternativeName>
        <fullName evidence="5">Cyanate hydrolase</fullName>
    </alternativeName>
    <alternativeName>
        <fullName evidence="5">Cyanate lyase</fullName>
    </alternativeName>
</protein>
<comment type="function">
    <text evidence="4">Transcriptional coactivator that stimulates GCN4-dependent transcriptional activity by bridging the DNA-binding region of GCN4 and TBP (SPT15), thereby recruiting TBP to GCN4-bound promoters. Involved in induction of the ribosome quality control (RQC) pathway; a pathway that degrades nascent peptide chains during problematic translation. Required to prevent stalled ribosomes from frameshifting.</text>
</comment>
<dbReference type="PRINTS" id="PR01693">
    <property type="entry name" value="CYANASE"/>
</dbReference>
<evidence type="ECO:0000256" key="3">
    <source>
        <dbReference type="ARBA" id="ARBA00023239"/>
    </source>
</evidence>
<feature type="domain" description="HTH cro/C1-type" evidence="7">
    <location>
        <begin position="645"/>
        <end position="694"/>
    </location>
</feature>
<feature type="active site" evidence="5">
    <location>
        <position position="720"/>
    </location>
</feature>
<keyword evidence="3 5" id="KW-0456">Lyase</keyword>